<keyword evidence="3" id="KW-1185">Reference proteome</keyword>
<name>R9GWP6_9SPHI</name>
<dbReference type="SUPFAM" id="SSF49373">
    <property type="entry name" value="Invasin/intimin cell-adhesion fragments"/>
    <property type="match status" value="1"/>
</dbReference>
<dbReference type="AlphaFoldDB" id="R9GWP6"/>
<dbReference type="OrthoDB" id="714388at2"/>
<dbReference type="InterPro" id="IPR008964">
    <property type="entry name" value="Invasin/intimin_cell_adhesion"/>
</dbReference>
<reference evidence="2 3" key="1">
    <citation type="journal article" date="2013" name="Genome Announc.">
        <title>Draft Genome Sequence of Arcticibacter svalbardensis Strain MN12-7T, a Member of the Family Sphingobacteriaceae Isolated from an Arctic Soil Sample.</title>
        <authorList>
            <person name="Shivaji S."/>
            <person name="Ara S."/>
            <person name="Prasad S."/>
            <person name="Manasa B.P."/>
            <person name="Begum Z."/>
            <person name="Singh A."/>
            <person name="Kumar Pinnaka A."/>
        </authorList>
    </citation>
    <scope>NUCLEOTIDE SEQUENCE [LARGE SCALE GENOMIC DNA]</scope>
    <source>
        <strain evidence="2 3">MN12-7</strain>
    </source>
</reference>
<dbReference type="Pfam" id="PF02368">
    <property type="entry name" value="Big_2"/>
    <property type="match status" value="1"/>
</dbReference>
<evidence type="ECO:0000259" key="1">
    <source>
        <dbReference type="Pfam" id="PF02368"/>
    </source>
</evidence>
<accession>R9GWP6</accession>
<dbReference type="InterPro" id="IPR003343">
    <property type="entry name" value="Big_2"/>
</dbReference>
<dbReference type="RefSeq" id="WP_016196691.1">
    <property type="nucleotide sequence ID" value="NZ_AQPN01000116.1"/>
</dbReference>
<evidence type="ECO:0000313" key="2">
    <source>
        <dbReference type="EMBL" id="EOR93384.1"/>
    </source>
</evidence>
<evidence type="ECO:0000313" key="3">
    <source>
        <dbReference type="Proteomes" id="UP000014174"/>
    </source>
</evidence>
<organism evidence="2 3">
    <name type="scientific">Arcticibacter svalbardensis MN12-7</name>
    <dbReference type="NCBI Taxonomy" id="1150600"/>
    <lineage>
        <taxon>Bacteria</taxon>
        <taxon>Pseudomonadati</taxon>
        <taxon>Bacteroidota</taxon>
        <taxon>Sphingobacteriia</taxon>
        <taxon>Sphingobacteriales</taxon>
        <taxon>Sphingobacteriaceae</taxon>
        <taxon>Arcticibacter</taxon>
    </lineage>
</organism>
<dbReference type="eggNOG" id="COG5492">
    <property type="taxonomic scope" value="Bacteria"/>
</dbReference>
<comment type="caution">
    <text evidence="2">The sequence shown here is derived from an EMBL/GenBank/DDBJ whole genome shotgun (WGS) entry which is preliminary data.</text>
</comment>
<dbReference type="STRING" id="1150600.ADIARSV_3463"/>
<dbReference type="Gene3D" id="2.60.40.1080">
    <property type="match status" value="1"/>
</dbReference>
<sequence>MKNLSLLLLPLILLVSCTKDDLTPTIVIDKKAVELKYDGQYQFKISHGSESIDASSLIWTSSDETVGTVSSLGLFEANRIGTTTIKAKGTGINVSSEITITPYSTLFNEPVLGFGETLPYIKSKEARTLNTEVSDGLLYNGENSKIRNVMYLFEGSVLKSSIVLLANTDAVSAEAVSFLMERYTYLDESNGIHIFTNNKVAAGLSNDDNLGLNIIYIKNTSTFSSIAAIKKAFNNQISGAKMKKLKLN</sequence>
<gene>
    <name evidence="2" type="ORF">ADIARSV_3463</name>
</gene>
<dbReference type="EMBL" id="AQPN01000116">
    <property type="protein sequence ID" value="EOR93384.1"/>
    <property type="molecule type" value="Genomic_DNA"/>
</dbReference>
<proteinExistence type="predicted"/>
<dbReference type="Proteomes" id="UP000014174">
    <property type="component" value="Unassembled WGS sequence"/>
</dbReference>
<dbReference type="PROSITE" id="PS51257">
    <property type="entry name" value="PROKAR_LIPOPROTEIN"/>
    <property type="match status" value="1"/>
</dbReference>
<feature type="domain" description="BIG2" evidence="1">
    <location>
        <begin position="25"/>
        <end position="87"/>
    </location>
</feature>
<protein>
    <recommendedName>
        <fullName evidence="1">BIG2 domain-containing protein</fullName>
    </recommendedName>
</protein>